<feature type="signal peptide" evidence="6">
    <location>
        <begin position="1"/>
        <end position="21"/>
    </location>
</feature>
<evidence type="ECO:0000259" key="8">
    <source>
        <dbReference type="Pfam" id="PF07244"/>
    </source>
</evidence>
<evidence type="ECO:0000256" key="1">
    <source>
        <dbReference type="ARBA" id="ARBA00004370"/>
    </source>
</evidence>
<comment type="subcellular location">
    <subcellularLocation>
        <location evidence="1">Membrane</location>
    </subcellularLocation>
</comment>
<dbReference type="Gene3D" id="2.40.160.50">
    <property type="entry name" value="membrane protein fhac: a member of the omp85/tpsb transporter family"/>
    <property type="match status" value="1"/>
</dbReference>
<evidence type="ECO:0000256" key="2">
    <source>
        <dbReference type="ARBA" id="ARBA00022692"/>
    </source>
</evidence>
<dbReference type="InterPro" id="IPR000184">
    <property type="entry name" value="Bac_surfAg_D15"/>
</dbReference>
<dbReference type="Pfam" id="PF07244">
    <property type="entry name" value="POTRA"/>
    <property type="match status" value="1"/>
</dbReference>
<feature type="chain" id="PRO_5045846485" evidence="6">
    <location>
        <begin position="22"/>
        <end position="800"/>
    </location>
</feature>
<dbReference type="PANTHER" id="PTHR12815">
    <property type="entry name" value="SORTING AND ASSEMBLY MACHINERY SAMM50 PROTEIN FAMILY MEMBER"/>
    <property type="match status" value="1"/>
</dbReference>
<name>A0ABV1H0H7_9BACT</name>
<proteinExistence type="predicted"/>
<dbReference type="EMBL" id="JBBMFL010000024">
    <property type="protein sequence ID" value="MEQ2546181.1"/>
    <property type="molecule type" value="Genomic_DNA"/>
</dbReference>
<gene>
    <name evidence="9" type="ORF">WMO46_14635</name>
</gene>
<evidence type="ECO:0000313" key="10">
    <source>
        <dbReference type="Proteomes" id="UP001460202"/>
    </source>
</evidence>
<dbReference type="RefSeq" id="WP_349094582.1">
    <property type="nucleotide sequence ID" value="NZ_JBBMFL010000024.1"/>
</dbReference>
<evidence type="ECO:0000256" key="3">
    <source>
        <dbReference type="ARBA" id="ARBA00022729"/>
    </source>
</evidence>
<feature type="domain" description="Bacterial surface antigen (D15)" evidence="7">
    <location>
        <begin position="434"/>
        <end position="798"/>
    </location>
</feature>
<evidence type="ECO:0000259" key="7">
    <source>
        <dbReference type="Pfam" id="PF01103"/>
    </source>
</evidence>
<sequence>MRRVCRIFAAAALGLLGPACSVTRHIPEGQYLVQRVKIEDDESTPRRDRITASDLEKYVRQTPNKRFLGTNFYVWLYEQADPAKDNRWNNWKRKIGQAPVLLETGLTEKSAENLKVYMDSKGFFDSRASFEVDTTSRRKRARITYRTHQGEPYRIDSISYEFQDEFLEQIVLPDTARTLLRRGDIYDVTVLDAERERITSYLKERGYYNFSVNNIMFWADTLGGNREVDLRVVVKQYLTGYNARGQAVMDNNMVYRIDRINIFPDYDPTVARTDTTLVSRLDTLYYRGLNIIYEKRPNLRPSVLRQAVPLYPNYVYNSAQVNRAYSDLMALGYFKSARIAFEEQARPADDADNYVSFIGATADSTRTLYTREGYLTCNILCTPTLKQSVKVDLEGSTTSSFYGLKATLGYQNRNIFRGAESFDISFTAGYEFMKAPDAKKKRATEFGVTTGLTFPRFLLPGRFRSVNQPRTKIELSVNFQDRPYYRRTLSSAGITYMWTNDRYSSFSLRPIDINVVDVNDLDASFLMVNNSGPDGEPQLTQNRYLLESFTTQFIGGLSFGYSYNNQRKNLGGNATNIRFNAETAGNLIDAVEHMFFSPARDKDYYSIFGIRYSQYFRSDLSVSRKIMLGDVTALVGRLYGGVAMAYGNSSSVPFDRQFYCGGSNGMRGWTPRTLGQGSVPDPRNDYPVQTGDVKLEANLELRFPVWGIIHGATFFDLGNIWYIRENPKEYSDDAVFRFDRFYKQLGFNTGLGLRFDIKFAVLRLDWGIQLHNPNNPAGERWIHNFRWKNTALNFGVGYPF</sequence>
<dbReference type="Gene3D" id="3.10.20.310">
    <property type="entry name" value="membrane protein fhac"/>
    <property type="match status" value="2"/>
</dbReference>
<evidence type="ECO:0000256" key="6">
    <source>
        <dbReference type="SAM" id="SignalP"/>
    </source>
</evidence>
<dbReference type="Proteomes" id="UP001460202">
    <property type="component" value="Unassembled WGS sequence"/>
</dbReference>
<keyword evidence="2" id="KW-0812">Transmembrane</keyword>
<dbReference type="PANTHER" id="PTHR12815:SF47">
    <property type="entry name" value="TRANSLOCATION AND ASSEMBLY MODULE SUBUNIT TAMA"/>
    <property type="match status" value="1"/>
</dbReference>
<dbReference type="Pfam" id="PF01103">
    <property type="entry name" value="Omp85"/>
    <property type="match status" value="1"/>
</dbReference>
<comment type="caution">
    <text evidence="9">The sequence shown here is derived from an EMBL/GenBank/DDBJ whole genome shotgun (WGS) entry which is preliminary data.</text>
</comment>
<evidence type="ECO:0000256" key="5">
    <source>
        <dbReference type="ARBA" id="ARBA00023237"/>
    </source>
</evidence>
<feature type="domain" description="POTRA" evidence="8">
    <location>
        <begin position="162"/>
        <end position="235"/>
    </location>
</feature>
<dbReference type="InterPro" id="IPR010827">
    <property type="entry name" value="BamA/TamA_POTRA"/>
</dbReference>
<dbReference type="InterPro" id="IPR039910">
    <property type="entry name" value="D15-like"/>
</dbReference>
<keyword evidence="4" id="KW-0472">Membrane</keyword>
<keyword evidence="10" id="KW-1185">Reference proteome</keyword>
<protein>
    <submittedName>
        <fullName evidence="9">BamA/TamA family outer membrane protein</fullName>
    </submittedName>
</protein>
<evidence type="ECO:0000256" key="4">
    <source>
        <dbReference type="ARBA" id="ARBA00023136"/>
    </source>
</evidence>
<reference evidence="9 10" key="1">
    <citation type="submission" date="2024-03" db="EMBL/GenBank/DDBJ databases">
        <title>Human intestinal bacterial collection.</title>
        <authorList>
            <person name="Pauvert C."/>
            <person name="Hitch T.C.A."/>
            <person name="Clavel T."/>
        </authorList>
    </citation>
    <scope>NUCLEOTIDE SEQUENCE [LARGE SCALE GENOMIC DNA]</scope>
    <source>
        <strain evidence="9 10">CLA-KB-H122</strain>
    </source>
</reference>
<organism evidence="9 10">
    <name type="scientific">Alistipes intestinihominis</name>
    <dbReference type="NCBI Taxonomy" id="3133172"/>
    <lineage>
        <taxon>Bacteria</taxon>
        <taxon>Pseudomonadati</taxon>
        <taxon>Bacteroidota</taxon>
        <taxon>Bacteroidia</taxon>
        <taxon>Bacteroidales</taxon>
        <taxon>Rikenellaceae</taxon>
        <taxon>Alistipes</taxon>
    </lineage>
</organism>
<keyword evidence="3 6" id="KW-0732">Signal</keyword>
<accession>A0ABV1H0H7</accession>
<keyword evidence="5" id="KW-0998">Cell outer membrane</keyword>
<evidence type="ECO:0000313" key="9">
    <source>
        <dbReference type="EMBL" id="MEQ2546181.1"/>
    </source>
</evidence>